<dbReference type="NCBIfam" id="TIGR00171">
    <property type="entry name" value="leuD"/>
    <property type="match status" value="1"/>
</dbReference>
<name>A0A0F6W5V8_9BACT</name>
<gene>
    <name evidence="10" type="primary">leuD</name>
    <name evidence="12" type="ORF">DB32_005207</name>
</gene>
<keyword evidence="8 10" id="KW-0456">Lyase</keyword>
<dbReference type="UniPathway" id="UPA00048">
    <property type="reaction ID" value="UER00071"/>
</dbReference>
<dbReference type="NCBIfam" id="NF002458">
    <property type="entry name" value="PRK01641.1"/>
    <property type="match status" value="1"/>
</dbReference>
<evidence type="ECO:0000256" key="5">
    <source>
        <dbReference type="ARBA" id="ARBA00011271"/>
    </source>
</evidence>
<dbReference type="SUPFAM" id="SSF52016">
    <property type="entry name" value="LeuD/IlvD-like"/>
    <property type="match status" value="1"/>
</dbReference>
<evidence type="ECO:0000256" key="9">
    <source>
        <dbReference type="ARBA" id="ARBA00023304"/>
    </source>
</evidence>
<comment type="similarity">
    <text evidence="4 10">Belongs to the LeuD family. LeuD type 1 subfamily.</text>
</comment>
<protein>
    <recommendedName>
        <fullName evidence="10">3-isopropylmalate dehydratase small subunit</fullName>
        <ecNumber evidence="10">4.2.1.33</ecNumber>
    </recommendedName>
    <alternativeName>
        <fullName evidence="10">Alpha-IPM isomerase</fullName>
        <shortName evidence="10">IPMI</shortName>
    </alternativeName>
    <alternativeName>
        <fullName evidence="10">Isopropylmalate isomerase</fullName>
    </alternativeName>
</protein>
<dbReference type="GO" id="GO:0009316">
    <property type="term" value="C:3-isopropylmalate dehydratase complex"/>
    <property type="evidence" value="ECO:0007669"/>
    <property type="project" value="InterPro"/>
</dbReference>
<keyword evidence="6 10" id="KW-0432">Leucine biosynthesis</keyword>
<dbReference type="HAMAP" id="MF_01031">
    <property type="entry name" value="LeuD_type1"/>
    <property type="match status" value="1"/>
</dbReference>
<sequence length="200" mass="21859">MKPFAHLESHALPLLADDVDTDQIIPARFLKTIDKAGLAEGLFAEWRKDPKFVLHKPEHAGAQILIAGRNFGCGSSREHAPWALEAGGFRAVIALGFADIFRGNATRNGVLPVALAPEPHAALVSAVQANPKIEIEIDLENERVKWNGCTATFPIDEFAKHCLVQGIDELGYLVAYADRIRAFERRHDLESLASGEEATS</sequence>
<evidence type="ECO:0000313" key="12">
    <source>
        <dbReference type="EMBL" id="AKF08058.1"/>
    </source>
</evidence>
<proteinExistence type="inferred from homology"/>
<evidence type="ECO:0000256" key="2">
    <source>
        <dbReference type="ARBA" id="ARBA00002695"/>
    </source>
</evidence>
<dbReference type="CDD" id="cd01577">
    <property type="entry name" value="IPMI_Swivel"/>
    <property type="match status" value="1"/>
</dbReference>
<evidence type="ECO:0000256" key="6">
    <source>
        <dbReference type="ARBA" id="ARBA00022430"/>
    </source>
</evidence>
<evidence type="ECO:0000256" key="7">
    <source>
        <dbReference type="ARBA" id="ARBA00022605"/>
    </source>
</evidence>
<dbReference type="RefSeq" id="WP_053235248.1">
    <property type="nucleotide sequence ID" value="NZ_CP011125.1"/>
</dbReference>
<evidence type="ECO:0000256" key="4">
    <source>
        <dbReference type="ARBA" id="ARBA00009845"/>
    </source>
</evidence>
<reference evidence="12 13" key="1">
    <citation type="submission" date="2015-03" db="EMBL/GenBank/DDBJ databases">
        <title>Genome assembly of Sandaracinus amylolyticus DSM 53668.</title>
        <authorList>
            <person name="Sharma G."/>
            <person name="Subramanian S."/>
        </authorList>
    </citation>
    <scope>NUCLEOTIDE SEQUENCE [LARGE SCALE GENOMIC DNA]</scope>
    <source>
        <strain evidence="12 13">DSM 53668</strain>
    </source>
</reference>
<organism evidence="12 13">
    <name type="scientific">Sandaracinus amylolyticus</name>
    <dbReference type="NCBI Taxonomy" id="927083"/>
    <lineage>
        <taxon>Bacteria</taxon>
        <taxon>Pseudomonadati</taxon>
        <taxon>Myxococcota</taxon>
        <taxon>Polyangia</taxon>
        <taxon>Polyangiales</taxon>
        <taxon>Sandaracinaceae</taxon>
        <taxon>Sandaracinus</taxon>
    </lineage>
</organism>
<dbReference type="InterPro" id="IPR033940">
    <property type="entry name" value="IPMI_Swivel"/>
</dbReference>
<evidence type="ECO:0000313" key="13">
    <source>
        <dbReference type="Proteomes" id="UP000034883"/>
    </source>
</evidence>
<accession>A0A0F6W5V8</accession>
<dbReference type="OrthoDB" id="9777465at2"/>
<comment type="function">
    <text evidence="2 10">Catalyzes the isomerization between 2-isopropylmalate and 3-isopropylmalate, via the formation of 2-isopropylmaleate.</text>
</comment>
<dbReference type="InterPro" id="IPR015928">
    <property type="entry name" value="Aconitase/3IPM_dehydase_swvl"/>
</dbReference>
<comment type="subunit">
    <text evidence="5 10">Heterodimer of LeuC and LeuD.</text>
</comment>
<dbReference type="EMBL" id="CP011125">
    <property type="protein sequence ID" value="AKF08058.1"/>
    <property type="molecule type" value="Genomic_DNA"/>
</dbReference>
<evidence type="ECO:0000256" key="1">
    <source>
        <dbReference type="ARBA" id="ARBA00000491"/>
    </source>
</evidence>
<dbReference type="GO" id="GO:0009098">
    <property type="term" value="P:L-leucine biosynthetic process"/>
    <property type="evidence" value="ECO:0007669"/>
    <property type="project" value="UniProtKB-UniRule"/>
</dbReference>
<dbReference type="Pfam" id="PF00694">
    <property type="entry name" value="Aconitase_C"/>
    <property type="match status" value="1"/>
</dbReference>
<feature type="domain" description="Aconitase A/isopropylmalate dehydratase small subunit swivel" evidence="11">
    <location>
        <begin position="1"/>
        <end position="116"/>
    </location>
</feature>
<keyword evidence="9 10" id="KW-0100">Branched-chain amino acid biosynthesis</keyword>
<comment type="catalytic activity">
    <reaction evidence="1 10">
        <text>(2R,3S)-3-isopropylmalate = (2S)-2-isopropylmalate</text>
        <dbReference type="Rhea" id="RHEA:32287"/>
        <dbReference type="ChEBI" id="CHEBI:1178"/>
        <dbReference type="ChEBI" id="CHEBI:35121"/>
        <dbReference type="EC" id="4.2.1.33"/>
    </reaction>
</comment>
<comment type="pathway">
    <text evidence="3 10">Amino-acid biosynthesis; L-leucine biosynthesis; L-leucine from 3-methyl-2-oxobutanoate: step 2/4.</text>
</comment>
<dbReference type="PANTHER" id="PTHR43345:SF5">
    <property type="entry name" value="3-ISOPROPYLMALATE DEHYDRATASE SMALL SUBUNIT"/>
    <property type="match status" value="1"/>
</dbReference>
<dbReference type="FunFam" id="3.20.19.10:FF:000003">
    <property type="entry name" value="3-isopropylmalate dehydratase small subunit"/>
    <property type="match status" value="1"/>
</dbReference>
<evidence type="ECO:0000256" key="10">
    <source>
        <dbReference type="HAMAP-Rule" id="MF_01031"/>
    </source>
</evidence>
<dbReference type="KEGG" id="samy:DB32_005207"/>
<evidence type="ECO:0000259" key="11">
    <source>
        <dbReference type="Pfam" id="PF00694"/>
    </source>
</evidence>
<dbReference type="GO" id="GO:0003861">
    <property type="term" value="F:3-isopropylmalate dehydratase activity"/>
    <property type="evidence" value="ECO:0007669"/>
    <property type="project" value="UniProtKB-UniRule"/>
</dbReference>
<dbReference type="STRING" id="927083.DB32_005207"/>
<dbReference type="Gene3D" id="3.20.19.10">
    <property type="entry name" value="Aconitase, domain 4"/>
    <property type="match status" value="1"/>
</dbReference>
<dbReference type="EC" id="4.2.1.33" evidence="10"/>
<keyword evidence="7 10" id="KW-0028">Amino-acid biosynthesis</keyword>
<dbReference type="InterPro" id="IPR004431">
    <property type="entry name" value="3-IsopropMal_deHydase_ssu"/>
</dbReference>
<evidence type="ECO:0000256" key="3">
    <source>
        <dbReference type="ARBA" id="ARBA00004729"/>
    </source>
</evidence>
<keyword evidence="13" id="KW-1185">Reference proteome</keyword>
<dbReference type="InterPro" id="IPR000573">
    <property type="entry name" value="AconitaseA/IPMdHydase_ssu_swvl"/>
</dbReference>
<dbReference type="PANTHER" id="PTHR43345">
    <property type="entry name" value="3-ISOPROPYLMALATE DEHYDRATASE SMALL SUBUNIT 2-RELATED-RELATED"/>
    <property type="match status" value="1"/>
</dbReference>
<dbReference type="InterPro" id="IPR050075">
    <property type="entry name" value="LeuD"/>
</dbReference>
<dbReference type="Proteomes" id="UP000034883">
    <property type="component" value="Chromosome"/>
</dbReference>
<evidence type="ECO:0000256" key="8">
    <source>
        <dbReference type="ARBA" id="ARBA00023239"/>
    </source>
</evidence>
<dbReference type="AlphaFoldDB" id="A0A0F6W5V8"/>